<dbReference type="SUPFAM" id="SSF55874">
    <property type="entry name" value="ATPase domain of HSP90 chaperone/DNA topoisomerase II/histidine kinase"/>
    <property type="match status" value="1"/>
</dbReference>
<dbReference type="InterPro" id="IPR003594">
    <property type="entry name" value="HATPase_dom"/>
</dbReference>
<dbReference type="PANTHER" id="PTHR43065:SF47">
    <property type="match status" value="1"/>
</dbReference>
<keyword evidence="6" id="KW-0812">Transmembrane</keyword>
<sequence>MQQACSADSLSRHIVTYSLTYSNSTMSKIFLKVIASYCLFLGLLITIAGFGVYSVASLHSANQRVIHEDVAIGMAAKDLRFSISRVRQKEKSSFISIGRQFDPQRNDHVSQEMKGYNLYVEILIEDIDKLSKLPISQASHDFLVNMKDETRLYQAEMNTIYQEIEKGEILSARDADDRLLPYKKYIRDNREGIQEIFEQSKNNAERATLQLEASSKKIETTILFLAGTATLLGLLAALYTSRLLARSEKTNAQLNQELELRVKARTQALQESNQNLKKTSAHLEGAKDELVKNEKLVSLGSLVAGVAHELNTPIGVAVLSATTLQDDVRDFKQALEQGISKSALTRHLDHSAEGLRLITNNLSRAAQLIGNFKEFSVDQTSERRRSFCLAEVVAEVVLSLGATLKTSTHSLQIAIPENIVMDAYPGPLGQICINLINNALIHGLEGQEQGSIQISAQQIDEKYVELRISDNGKGMSAEIAAHVFDPFFSTKIGQGGSGLGMHIVQTIVNKYFGGSISLSTQPGIGSTWILHLKNLAPVFQSEVSEFDFQASAKESPPEPNKPAPKPV</sequence>
<feature type="coiled-coil region" evidence="4">
    <location>
        <begin position="255"/>
        <end position="293"/>
    </location>
</feature>
<feature type="domain" description="Histidine kinase" evidence="7">
    <location>
        <begin position="305"/>
        <end position="536"/>
    </location>
</feature>
<dbReference type="GO" id="GO:0000155">
    <property type="term" value="F:phosphorelay sensor kinase activity"/>
    <property type="evidence" value="ECO:0007669"/>
    <property type="project" value="InterPro"/>
</dbReference>
<dbReference type="AlphaFoldDB" id="A0A3Q9BRN3"/>
<dbReference type="SUPFAM" id="SSF47384">
    <property type="entry name" value="Homodimeric domain of signal transducing histidine kinase"/>
    <property type="match status" value="1"/>
</dbReference>
<dbReference type="OrthoDB" id="2521613at2"/>
<evidence type="ECO:0000259" key="7">
    <source>
        <dbReference type="PROSITE" id="PS50109"/>
    </source>
</evidence>
<dbReference type="Gene3D" id="1.10.287.130">
    <property type="match status" value="1"/>
</dbReference>
<feature type="region of interest" description="Disordered" evidence="5">
    <location>
        <begin position="547"/>
        <end position="567"/>
    </location>
</feature>
<dbReference type="InterPro" id="IPR003661">
    <property type="entry name" value="HisK_dim/P_dom"/>
</dbReference>
<dbReference type="Gene3D" id="3.30.565.10">
    <property type="entry name" value="Histidine kinase-like ATPase, C-terminal domain"/>
    <property type="match status" value="1"/>
</dbReference>
<protein>
    <recommendedName>
        <fullName evidence="2">histidine kinase</fullName>
        <ecNumber evidence="2">2.7.13.3</ecNumber>
    </recommendedName>
</protein>
<dbReference type="PRINTS" id="PR00344">
    <property type="entry name" value="BCTRLSENSOR"/>
</dbReference>
<proteinExistence type="predicted"/>
<evidence type="ECO:0000256" key="2">
    <source>
        <dbReference type="ARBA" id="ARBA00012438"/>
    </source>
</evidence>
<keyword evidence="3" id="KW-0597">Phosphoprotein</keyword>
<dbReference type="Proteomes" id="UP000275663">
    <property type="component" value="Chromosome"/>
</dbReference>
<feature type="transmembrane region" description="Helical" evidence="6">
    <location>
        <begin position="222"/>
        <end position="240"/>
    </location>
</feature>
<feature type="transmembrane region" description="Helical" evidence="6">
    <location>
        <begin position="29"/>
        <end position="56"/>
    </location>
</feature>
<keyword evidence="6" id="KW-0472">Membrane</keyword>
<accession>A0A3Q9BRN3</accession>
<dbReference type="PANTHER" id="PTHR43065">
    <property type="entry name" value="SENSOR HISTIDINE KINASE"/>
    <property type="match status" value="1"/>
</dbReference>
<keyword evidence="4" id="KW-0175">Coiled coil</keyword>
<dbReference type="EMBL" id="CP034464">
    <property type="protein sequence ID" value="AZP12916.1"/>
    <property type="molecule type" value="Genomic_DNA"/>
</dbReference>
<dbReference type="KEGG" id="upv:EJN92_13405"/>
<dbReference type="SMART" id="SM00387">
    <property type="entry name" value="HATPase_c"/>
    <property type="match status" value="1"/>
</dbReference>
<keyword evidence="9" id="KW-1185">Reference proteome</keyword>
<evidence type="ECO:0000313" key="8">
    <source>
        <dbReference type="EMBL" id="AZP12916.1"/>
    </source>
</evidence>
<organism evidence="8 9">
    <name type="scientific">Undibacterium parvum</name>
    <dbReference type="NCBI Taxonomy" id="401471"/>
    <lineage>
        <taxon>Bacteria</taxon>
        <taxon>Pseudomonadati</taxon>
        <taxon>Pseudomonadota</taxon>
        <taxon>Betaproteobacteria</taxon>
        <taxon>Burkholderiales</taxon>
        <taxon>Oxalobacteraceae</taxon>
        <taxon>Undibacterium</taxon>
    </lineage>
</organism>
<evidence type="ECO:0000313" key="9">
    <source>
        <dbReference type="Proteomes" id="UP000275663"/>
    </source>
</evidence>
<name>A0A3Q9BRN3_9BURK</name>
<dbReference type="EC" id="2.7.13.3" evidence="2"/>
<reference evidence="8 9" key="1">
    <citation type="journal article" date="2011" name="Int. J. Syst. Evol. Microbiol.">
        <title>Description of Undibacterium oligocarboniphilum sp. nov., isolated from purified water, and Undibacterium pigrum strain CCUG 49012 as the type strain of Undibacterium parvum sp. nov., and emended descriptions of the genus Undibacterium and the species Undibacterium pigrum.</title>
        <authorList>
            <person name="Eder W."/>
            <person name="Wanner G."/>
            <person name="Ludwig W."/>
            <person name="Busse H.J."/>
            <person name="Ziemke-Kageler F."/>
            <person name="Lang E."/>
        </authorList>
    </citation>
    <scope>NUCLEOTIDE SEQUENCE [LARGE SCALE GENOMIC DNA]</scope>
    <source>
        <strain evidence="8 9">DSM 23061</strain>
    </source>
</reference>
<keyword evidence="6" id="KW-1133">Transmembrane helix</keyword>
<comment type="catalytic activity">
    <reaction evidence="1">
        <text>ATP + protein L-histidine = ADP + protein N-phospho-L-histidine.</text>
        <dbReference type="EC" id="2.7.13.3"/>
    </reaction>
</comment>
<gene>
    <name evidence="8" type="ORF">EJN92_13405</name>
</gene>
<evidence type="ECO:0000256" key="5">
    <source>
        <dbReference type="SAM" id="MobiDB-lite"/>
    </source>
</evidence>
<dbReference type="InterPro" id="IPR036097">
    <property type="entry name" value="HisK_dim/P_sf"/>
</dbReference>
<dbReference type="PROSITE" id="PS50109">
    <property type="entry name" value="HIS_KIN"/>
    <property type="match status" value="1"/>
</dbReference>
<dbReference type="InterPro" id="IPR004358">
    <property type="entry name" value="Sig_transdc_His_kin-like_C"/>
</dbReference>
<evidence type="ECO:0000256" key="4">
    <source>
        <dbReference type="SAM" id="Coils"/>
    </source>
</evidence>
<dbReference type="CDD" id="cd00082">
    <property type="entry name" value="HisKA"/>
    <property type="match status" value="1"/>
</dbReference>
<dbReference type="InterPro" id="IPR036890">
    <property type="entry name" value="HATPase_C_sf"/>
</dbReference>
<evidence type="ECO:0000256" key="1">
    <source>
        <dbReference type="ARBA" id="ARBA00000085"/>
    </source>
</evidence>
<dbReference type="CDD" id="cd00075">
    <property type="entry name" value="HATPase"/>
    <property type="match status" value="1"/>
</dbReference>
<feature type="compositionally biased region" description="Pro residues" evidence="5">
    <location>
        <begin position="557"/>
        <end position="567"/>
    </location>
</feature>
<evidence type="ECO:0000256" key="6">
    <source>
        <dbReference type="SAM" id="Phobius"/>
    </source>
</evidence>
<dbReference type="InterPro" id="IPR005467">
    <property type="entry name" value="His_kinase_dom"/>
</dbReference>
<evidence type="ECO:0000256" key="3">
    <source>
        <dbReference type="ARBA" id="ARBA00022553"/>
    </source>
</evidence>
<dbReference type="Pfam" id="PF02518">
    <property type="entry name" value="HATPase_c"/>
    <property type="match status" value="1"/>
</dbReference>